<comment type="caution">
    <text evidence="1">The sequence shown here is derived from an EMBL/GenBank/DDBJ whole genome shotgun (WGS) entry which is preliminary data.</text>
</comment>
<dbReference type="EMBL" id="LAZR01005589">
    <property type="protein sequence ID" value="KKM98688.1"/>
    <property type="molecule type" value="Genomic_DNA"/>
</dbReference>
<accession>A0A0F9LZ25</accession>
<name>A0A0F9LZ25_9ZZZZ</name>
<sequence length="69" mass="7925">MSEMQVLTRKPCEKCEKGIIRRVIARQKNGEPIYENNQCLACNGTAYLPTWRPVSEVVGECNCPDWRNP</sequence>
<protein>
    <submittedName>
        <fullName evidence="1">Uncharacterized protein</fullName>
    </submittedName>
</protein>
<gene>
    <name evidence="1" type="ORF">LCGC14_1155340</name>
</gene>
<reference evidence="1" key="1">
    <citation type="journal article" date="2015" name="Nature">
        <title>Complex archaea that bridge the gap between prokaryotes and eukaryotes.</title>
        <authorList>
            <person name="Spang A."/>
            <person name="Saw J.H."/>
            <person name="Jorgensen S.L."/>
            <person name="Zaremba-Niedzwiedzka K."/>
            <person name="Martijn J."/>
            <person name="Lind A.E."/>
            <person name="van Eijk R."/>
            <person name="Schleper C."/>
            <person name="Guy L."/>
            <person name="Ettema T.J."/>
        </authorList>
    </citation>
    <scope>NUCLEOTIDE SEQUENCE</scope>
</reference>
<organism evidence="1">
    <name type="scientific">marine sediment metagenome</name>
    <dbReference type="NCBI Taxonomy" id="412755"/>
    <lineage>
        <taxon>unclassified sequences</taxon>
        <taxon>metagenomes</taxon>
        <taxon>ecological metagenomes</taxon>
    </lineage>
</organism>
<dbReference type="AlphaFoldDB" id="A0A0F9LZ25"/>
<proteinExistence type="predicted"/>
<evidence type="ECO:0000313" key="1">
    <source>
        <dbReference type="EMBL" id="KKM98688.1"/>
    </source>
</evidence>